<evidence type="ECO:0000256" key="4">
    <source>
        <dbReference type="ARBA" id="ARBA00023136"/>
    </source>
</evidence>
<dbReference type="AlphaFoldDB" id="A0A6H2ENS1"/>
<comment type="subcellular location">
    <subcellularLocation>
        <location evidence="1">Membrane</location>
        <topology evidence="1">Multi-pass membrane protein</topology>
    </subcellularLocation>
</comment>
<protein>
    <submittedName>
        <fullName evidence="6">DUF4870 domain-containing protein</fullName>
    </submittedName>
</protein>
<feature type="transmembrane region" description="Helical" evidence="5">
    <location>
        <begin position="30"/>
        <end position="52"/>
    </location>
</feature>
<keyword evidence="2 5" id="KW-0812">Transmembrane</keyword>
<keyword evidence="4 5" id="KW-0472">Membrane</keyword>
<evidence type="ECO:0000256" key="1">
    <source>
        <dbReference type="ARBA" id="ARBA00004141"/>
    </source>
</evidence>
<keyword evidence="3 5" id="KW-1133">Transmembrane helix</keyword>
<feature type="transmembrane region" description="Helical" evidence="5">
    <location>
        <begin position="72"/>
        <end position="104"/>
    </location>
</feature>
<evidence type="ECO:0000256" key="3">
    <source>
        <dbReference type="ARBA" id="ARBA00022989"/>
    </source>
</evidence>
<dbReference type="Pfam" id="PF09685">
    <property type="entry name" value="MamF_MmsF"/>
    <property type="match status" value="1"/>
</dbReference>
<dbReference type="Proteomes" id="UP000502298">
    <property type="component" value="Chromosome"/>
</dbReference>
<proteinExistence type="predicted"/>
<evidence type="ECO:0000256" key="2">
    <source>
        <dbReference type="ARBA" id="ARBA00022692"/>
    </source>
</evidence>
<organism evidence="6 7">
    <name type="scientific">Arcanobacterium buesumense</name>
    <dbReference type="NCBI Taxonomy" id="2722751"/>
    <lineage>
        <taxon>Bacteria</taxon>
        <taxon>Bacillati</taxon>
        <taxon>Actinomycetota</taxon>
        <taxon>Actinomycetes</taxon>
        <taxon>Actinomycetales</taxon>
        <taxon>Actinomycetaceae</taxon>
        <taxon>Arcanobacterium</taxon>
    </lineage>
</organism>
<keyword evidence="7" id="KW-1185">Reference proteome</keyword>
<dbReference type="InterPro" id="IPR019109">
    <property type="entry name" value="MamF_MmsF"/>
</dbReference>
<dbReference type="KEGG" id="arca:HC352_07505"/>
<evidence type="ECO:0000313" key="6">
    <source>
        <dbReference type="EMBL" id="QJC22725.1"/>
    </source>
</evidence>
<gene>
    <name evidence="6" type="ORF">HC352_07505</name>
</gene>
<name>A0A6H2ENS1_9ACTO</name>
<sequence length="132" mass="14830">MYDELYDDGMIISSVTDDERTWAKLAHLSAIIAMLISANSLSFLGPLLIWGLQKDKSSFVRHAAADSFNFNIGMWILWFAGIAVCFTIILIPLGIAMILASVILTLWHHLKAFSAVNQGRLHYYPFQLKILS</sequence>
<accession>A0A6H2ENS1</accession>
<reference evidence="6 7" key="1">
    <citation type="submission" date="2020-03" db="EMBL/GenBank/DDBJ databases">
        <title>Complete genome of Arcanobacterium buesumensis sp. nov. strain 2701.</title>
        <authorList>
            <person name="Borowiak M."/>
            <person name="Alssahen M."/>
            <person name="Laemmler C."/>
            <person name="Malorny B."/>
            <person name="Hassan A."/>
            <person name="Prenger-Berninghoff E."/>
            <person name="Ploetz M."/>
            <person name="Abdulmawjood A."/>
        </authorList>
    </citation>
    <scope>NUCLEOTIDE SEQUENCE [LARGE SCALE GENOMIC DNA]</scope>
    <source>
        <strain evidence="6 7">2701</strain>
    </source>
</reference>
<evidence type="ECO:0000313" key="7">
    <source>
        <dbReference type="Proteomes" id="UP000502298"/>
    </source>
</evidence>
<evidence type="ECO:0000256" key="5">
    <source>
        <dbReference type="SAM" id="Phobius"/>
    </source>
</evidence>
<dbReference type="EMBL" id="CP050804">
    <property type="protein sequence ID" value="QJC22725.1"/>
    <property type="molecule type" value="Genomic_DNA"/>
</dbReference>